<dbReference type="Proteomes" id="UP001144323">
    <property type="component" value="Unassembled WGS sequence"/>
</dbReference>
<sequence>MQWPNEHKAGELIAFYGDPVLHSSINPKWEHDNIVDLNPPYAMRYSWGPPVTRLRFHRKCRDAFGEALLVIKKLYGTQADIEAHRLHLTGGSLMVRLMRGSNSSWSTHSFGAALDIDPEHNPFRRKWRPGFIPIEAAHAFEACGLVWRGANGDVDPMHFQAVAR</sequence>
<dbReference type="InterPro" id="IPR009045">
    <property type="entry name" value="Zn_M74/Hedgehog-like"/>
</dbReference>
<dbReference type="RefSeq" id="WP_281801031.1">
    <property type="nucleotide sequence ID" value="NZ_BSEC01000001.1"/>
</dbReference>
<feature type="domain" description="Peptidase M15C" evidence="1">
    <location>
        <begin position="100"/>
        <end position="160"/>
    </location>
</feature>
<evidence type="ECO:0000313" key="2">
    <source>
        <dbReference type="EMBL" id="GLI92052.1"/>
    </source>
</evidence>
<reference evidence="2" key="1">
    <citation type="journal article" date="2023" name="Int. J. Syst. Evol. Microbiol.">
        <title>Methylocystis iwaonis sp. nov., a type II methane-oxidizing bacterium from surface soil of a rice paddy field in Japan, and emended description of the genus Methylocystis (ex Whittenbury et al. 1970) Bowman et al. 1993.</title>
        <authorList>
            <person name="Kaise H."/>
            <person name="Sawadogo J.B."/>
            <person name="Alam M.S."/>
            <person name="Ueno C."/>
            <person name="Dianou D."/>
            <person name="Shinjo R."/>
            <person name="Asakawa S."/>
        </authorList>
    </citation>
    <scope>NUCLEOTIDE SEQUENCE</scope>
    <source>
        <strain evidence="2">LMG27198</strain>
    </source>
</reference>
<name>A0A9W6GS21_9HYPH</name>
<dbReference type="GO" id="GO:0008233">
    <property type="term" value="F:peptidase activity"/>
    <property type="evidence" value="ECO:0007669"/>
    <property type="project" value="InterPro"/>
</dbReference>
<evidence type="ECO:0000259" key="1">
    <source>
        <dbReference type="Pfam" id="PF13539"/>
    </source>
</evidence>
<proteinExistence type="predicted"/>
<dbReference type="Pfam" id="PF13539">
    <property type="entry name" value="Peptidase_M15_4"/>
    <property type="match status" value="1"/>
</dbReference>
<dbReference type="EMBL" id="BSEC01000001">
    <property type="protein sequence ID" value="GLI92052.1"/>
    <property type="molecule type" value="Genomic_DNA"/>
</dbReference>
<protein>
    <recommendedName>
        <fullName evidence="1">Peptidase M15C domain-containing protein</fullName>
    </recommendedName>
</protein>
<keyword evidence="3" id="KW-1185">Reference proteome</keyword>
<dbReference type="InterPro" id="IPR039561">
    <property type="entry name" value="Peptidase_M15C"/>
</dbReference>
<organism evidence="2 3">
    <name type="scientific">Methylocystis echinoides</name>
    <dbReference type="NCBI Taxonomy" id="29468"/>
    <lineage>
        <taxon>Bacteria</taxon>
        <taxon>Pseudomonadati</taxon>
        <taxon>Pseudomonadota</taxon>
        <taxon>Alphaproteobacteria</taxon>
        <taxon>Hyphomicrobiales</taxon>
        <taxon>Methylocystaceae</taxon>
        <taxon>Methylocystis</taxon>
    </lineage>
</organism>
<evidence type="ECO:0000313" key="3">
    <source>
        <dbReference type="Proteomes" id="UP001144323"/>
    </source>
</evidence>
<comment type="caution">
    <text evidence="2">The sequence shown here is derived from an EMBL/GenBank/DDBJ whole genome shotgun (WGS) entry which is preliminary data.</text>
</comment>
<dbReference type="AlphaFoldDB" id="A0A9W6GS21"/>
<gene>
    <name evidence="2" type="ORF">LMG27198_10440</name>
</gene>
<dbReference type="SUPFAM" id="SSF55166">
    <property type="entry name" value="Hedgehog/DD-peptidase"/>
    <property type="match status" value="1"/>
</dbReference>
<accession>A0A9W6GS21</accession>